<feature type="region of interest" description="Disordered" evidence="5">
    <location>
        <begin position="247"/>
        <end position="300"/>
    </location>
</feature>
<evidence type="ECO:0000256" key="1">
    <source>
        <dbReference type="ARBA" id="ARBA00004496"/>
    </source>
</evidence>
<keyword evidence="2" id="KW-0963">Cytoplasm</keyword>
<feature type="non-terminal residue" evidence="6">
    <location>
        <position position="730"/>
    </location>
</feature>
<name>A0A9W8ISP7_9AGAR</name>
<sequence>MELEKGDDYLRRLSAYIRENERALAEAGFSRRRPAQRQQPSDTLSYLNPLSWLGNDSAAGGAPKPVILSTDTHHLFYVLMRLEALEYPVGTLDVQIDNPSRPMAYVNLFVPPDKSDTLSLASFRSSLSAVSRLSLGGGWWNRADVPTIDSDLKFIYSSFTKLPALAIHAPTKSAIEELMQDPPGQNALPLDSFKNLQTLQCVDIDPRTLLGWDRLAESLRSLTIKKSGLEDISDLFIGAVIDDQARREGSASRKRKRRIPQRSRLSTPLPAAVHEVDEEASEVKTDQEPPPPPSPSPTPQLSSLKWAFLKSLSLSDNALTFIPAEPLSHLTSLTHLDLSSNLLVSVPPTLSSLYNLVSLNLSDNMIDSVLGIYLNLGQILYLNLAHNRLESLCGLERLHALERVDLRTNLIEESSEVGRLATLPNISQLWIEGNPFVEYEEQYRVACFNYFHKEGKTVILDGMPPGFYEKRSLSAPPSGSPSAHPHHFAHSPPVVAIGNPHRSPLLQPSSHPDDQPAPPPSNTSPLLHPQKLGGVSEKKKRKQQRRIVDFDGGGGHSAEGSHSTLRSENAATDKSRGRSKISGKKSGKDQRHEDNSITPTPSMSTALPPRSSSISRIQDWEPRPVTRPRHSRHQTEFHPASSMNDESEDVVPAPRFSPRGSNSRSATLSSKSAMRRARMSASMWEPGSSHGDEEESGKDNAEEYRRRIEALKQDMGDGWLKVFSQSGITS</sequence>
<evidence type="ECO:0008006" key="8">
    <source>
        <dbReference type="Google" id="ProtNLM"/>
    </source>
</evidence>
<feature type="region of interest" description="Disordered" evidence="5">
    <location>
        <begin position="471"/>
        <end position="702"/>
    </location>
</feature>
<dbReference type="EMBL" id="JANBPK010001497">
    <property type="protein sequence ID" value="KAJ2922321.1"/>
    <property type="molecule type" value="Genomic_DNA"/>
</dbReference>
<dbReference type="GO" id="GO:0005737">
    <property type="term" value="C:cytoplasm"/>
    <property type="evidence" value="ECO:0007669"/>
    <property type="project" value="UniProtKB-SubCell"/>
</dbReference>
<feature type="compositionally biased region" description="Polar residues" evidence="5">
    <location>
        <begin position="659"/>
        <end position="671"/>
    </location>
</feature>
<dbReference type="Proteomes" id="UP001140091">
    <property type="component" value="Unassembled WGS sequence"/>
</dbReference>
<feature type="compositionally biased region" description="Basic residues" evidence="5">
    <location>
        <begin position="252"/>
        <end position="261"/>
    </location>
</feature>
<gene>
    <name evidence="6" type="ORF">H1R20_g14763</name>
</gene>
<keyword evidence="7" id="KW-1185">Reference proteome</keyword>
<accession>A0A9W8ISP7</accession>
<feature type="compositionally biased region" description="Basic and acidic residues" evidence="5">
    <location>
        <begin position="586"/>
        <end position="595"/>
    </location>
</feature>
<dbReference type="SMART" id="SM00369">
    <property type="entry name" value="LRR_TYP"/>
    <property type="match status" value="4"/>
</dbReference>
<evidence type="ECO:0000313" key="7">
    <source>
        <dbReference type="Proteomes" id="UP001140091"/>
    </source>
</evidence>
<evidence type="ECO:0000256" key="4">
    <source>
        <dbReference type="ARBA" id="ARBA00022737"/>
    </source>
</evidence>
<evidence type="ECO:0000256" key="2">
    <source>
        <dbReference type="ARBA" id="ARBA00022490"/>
    </source>
</evidence>
<dbReference type="PROSITE" id="PS51450">
    <property type="entry name" value="LRR"/>
    <property type="match status" value="3"/>
</dbReference>
<keyword evidence="4" id="KW-0677">Repeat</keyword>
<organism evidence="6 7">
    <name type="scientific">Candolleomyces eurysporus</name>
    <dbReference type="NCBI Taxonomy" id="2828524"/>
    <lineage>
        <taxon>Eukaryota</taxon>
        <taxon>Fungi</taxon>
        <taxon>Dikarya</taxon>
        <taxon>Basidiomycota</taxon>
        <taxon>Agaricomycotina</taxon>
        <taxon>Agaricomycetes</taxon>
        <taxon>Agaricomycetidae</taxon>
        <taxon>Agaricales</taxon>
        <taxon>Agaricineae</taxon>
        <taxon>Psathyrellaceae</taxon>
        <taxon>Candolleomyces</taxon>
    </lineage>
</organism>
<dbReference type="OrthoDB" id="676979at2759"/>
<dbReference type="PANTHER" id="PTHR15454:SF69">
    <property type="entry name" value="SERINE_THREONINE-PROTEIN KINASE 11-INTERACTING PROTEIN"/>
    <property type="match status" value="1"/>
</dbReference>
<dbReference type="Pfam" id="PF13855">
    <property type="entry name" value="LRR_8"/>
    <property type="match status" value="1"/>
</dbReference>
<protein>
    <recommendedName>
        <fullName evidence="8">L domain-like protein</fullName>
    </recommendedName>
</protein>
<reference evidence="6" key="1">
    <citation type="submission" date="2022-06" db="EMBL/GenBank/DDBJ databases">
        <title>Genome Sequence of Candolleomyces eurysporus.</title>
        <authorList>
            <person name="Buettner E."/>
        </authorList>
    </citation>
    <scope>NUCLEOTIDE SEQUENCE</scope>
    <source>
        <strain evidence="6">VTCC 930004</strain>
    </source>
</reference>
<dbReference type="PANTHER" id="PTHR15454">
    <property type="entry name" value="NISCHARIN RELATED"/>
    <property type="match status" value="1"/>
</dbReference>
<feature type="compositionally biased region" description="Pro residues" evidence="5">
    <location>
        <begin position="288"/>
        <end position="298"/>
    </location>
</feature>
<dbReference type="Gene3D" id="3.80.10.10">
    <property type="entry name" value="Ribonuclease Inhibitor"/>
    <property type="match status" value="1"/>
</dbReference>
<dbReference type="InterPro" id="IPR001611">
    <property type="entry name" value="Leu-rich_rpt"/>
</dbReference>
<feature type="compositionally biased region" description="Low complexity" evidence="5">
    <location>
        <begin position="473"/>
        <end position="483"/>
    </location>
</feature>
<keyword evidence="3" id="KW-0433">Leucine-rich repeat</keyword>
<evidence type="ECO:0000256" key="5">
    <source>
        <dbReference type="SAM" id="MobiDB-lite"/>
    </source>
</evidence>
<evidence type="ECO:0000313" key="6">
    <source>
        <dbReference type="EMBL" id="KAJ2922321.1"/>
    </source>
</evidence>
<proteinExistence type="predicted"/>
<dbReference type="InterPro" id="IPR032675">
    <property type="entry name" value="LRR_dom_sf"/>
</dbReference>
<evidence type="ECO:0000256" key="3">
    <source>
        <dbReference type="ARBA" id="ARBA00022614"/>
    </source>
</evidence>
<dbReference type="SUPFAM" id="SSF52075">
    <property type="entry name" value="Outer arm dynein light chain 1"/>
    <property type="match status" value="1"/>
</dbReference>
<comment type="subcellular location">
    <subcellularLocation>
        <location evidence="1">Cytoplasm</location>
    </subcellularLocation>
</comment>
<comment type="caution">
    <text evidence="6">The sequence shown here is derived from an EMBL/GenBank/DDBJ whole genome shotgun (WGS) entry which is preliminary data.</text>
</comment>
<feature type="compositionally biased region" description="Polar residues" evidence="5">
    <location>
        <begin position="596"/>
        <end position="616"/>
    </location>
</feature>
<dbReference type="InterPro" id="IPR003591">
    <property type="entry name" value="Leu-rich_rpt_typical-subtyp"/>
</dbReference>
<dbReference type="AlphaFoldDB" id="A0A9W8ISP7"/>